<evidence type="ECO:0000313" key="2">
    <source>
        <dbReference type="EMBL" id="SVE35591.1"/>
    </source>
</evidence>
<reference evidence="2" key="1">
    <citation type="submission" date="2018-05" db="EMBL/GenBank/DDBJ databases">
        <authorList>
            <person name="Lanie J.A."/>
            <person name="Ng W.-L."/>
            <person name="Kazmierczak K.M."/>
            <person name="Andrzejewski T.M."/>
            <person name="Davidsen T.M."/>
            <person name="Wayne K.J."/>
            <person name="Tettelin H."/>
            <person name="Glass J.I."/>
            <person name="Rusch D."/>
            <person name="Podicherti R."/>
            <person name="Tsui H.-C.T."/>
            <person name="Winkler M.E."/>
        </authorList>
    </citation>
    <scope>NUCLEOTIDE SEQUENCE</scope>
</reference>
<accession>A0A383CTX4</accession>
<gene>
    <name evidence="2" type="ORF">METZ01_LOCUS488445</name>
</gene>
<dbReference type="EMBL" id="UINC01211619">
    <property type="protein sequence ID" value="SVE35591.1"/>
    <property type="molecule type" value="Genomic_DNA"/>
</dbReference>
<protein>
    <submittedName>
        <fullName evidence="2">Uncharacterized protein</fullName>
    </submittedName>
</protein>
<feature type="region of interest" description="Disordered" evidence="1">
    <location>
        <begin position="1"/>
        <end position="32"/>
    </location>
</feature>
<sequence length="44" mass="4930">MNYARGGAMGSKKGKKKMAFRSHRWQTSPFEPAKKPVGCFARSL</sequence>
<name>A0A383CTX4_9ZZZZ</name>
<organism evidence="2">
    <name type="scientific">marine metagenome</name>
    <dbReference type="NCBI Taxonomy" id="408172"/>
    <lineage>
        <taxon>unclassified sequences</taxon>
        <taxon>metagenomes</taxon>
        <taxon>ecological metagenomes</taxon>
    </lineage>
</organism>
<dbReference type="AlphaFoldDB" id="A0A383CTX4"/>
<feature type="compositionally biased region" description="Basic residues" evidence="1">
    <location>
        <begin position="12"/>
        <end position="24"/>
    </location>
</feature>
<evidence type="ECO:0000256" key="1">
    <source>
        <dbReference type="SAM" id="MobiDB-lite"/>
    </source>
</evidence>
<proteinExistence type="predicted"/>